<evidence type="ECO:0000256" key="10">
    <source>
        <dbReference type="ARBA" id="ARBA00023157"/>
    </source>
</evidence>
<evidence type="ECO:0000256" key="2">
    <source>
        <dbReference type="ARBA" id="ARBA00004236"/>
    </source>
</evidence>
<reference evidence="18" key="2">
    <citation type="submission" date="2025-09" db="UniProtKB">
        <authorList>
            <consortium name="Ensembl"/>
        </authorList>
    </citation>
    <scope>IDENTIFICATION</scope>
</reference>
<keyword evidence="10" id="KW-1015">Disulfide bond</keyword>
<dbReference type="GO" id="GO:0006955">
    <property type="term" value="P:immune response"/>
    <property type="evidence" value="ECO:0007669"/>
    <property type="project" value="TreeGrafter"/>
</dbReference>
<keyword evidence="14 15" id="KW-0807">Transducer</keyword>
<evidence type="ECO:0000256" key="12">
    <source>
        <dbReference type="ARBA" id="ARBA00023180"/>
    </source>
</evidence>
<keyword evidence="8 15" id="KW-0297">G-protein coupled receptor</keyword>
<dbReference type="GO" id="GO:0030593">
    <property type="term" value="P:neutrophil chemotaxis"/>
    <property type="evidence" value="ECO:0007669"/>
    <property type="project" value="TreeGrafter"/>
</dbReference>
<evidence type="ECO:0000256" key="14">
    <source>
        <dbReference type="ARBA" id="ARBA00023224"/>
    </source>
</evidence>
<keyword evidence="7 16" id="KW-1133">Transmembrane helix</keyword>
<name>A0A674JT41_9SAUR</name>
<dbReference type="PROSITE" id="PS50262">
    <property type="entry name" value="G_PROTEIN_RECEP_F1_2"/>
    <property type="match status" value="1"/>
</dbReference>
<dbReference type="SUPFAM" id="SSF81321">
    <property type="entry name" value="Family A G protein-coupled receptor-like"/>
    <property type="match status" value="1"/>
</dbReference>
<dbReference type="GO" id="GO:0001525">
    <property type="term" value="P:angiogenesis"/>
    <property type="evidence" value="ECO:0007669"/>
    <property type="project" value="UniProtKB-KW"/>
</dbReference>
<dbReference type="AlphaFoldDB" id="A0A674JT41"/>
<evidence type="ECO:0000256" key="9">
    <source>
        <dbReference type="ARBA" id="ARBA00023136"/>
    </source>
</evidence>
<dbReference type="Gene3D" id="1.20.1070.10">
    <property type="entry name" value="Rhodopsin 7-helix transmembrane proteins"/>
    <property type="match status" value="1"/>
</dbReference>
<dbReference type="Ensembl" id="ENSTMTT00000025863.1">
    <property type="protein sequence ID" value="ENSTMTP00000024981.1"/>
    <property type="gene ID" value="ENSTMTG00000018193.1"/>
</dbReference>
<protein>
    <recommendedName>
        <fullName evidence="17">G-protein coupled receptors family 1 profile domain-containing protein</fullName>
    </recommendedName>
</protein>
<comment type="subcellular location">
    <subcellularLocation>
        <location evidence="2">Cell membrane</location>
    </subcellularLocation>
    <subcellularLocation>
        <location evidence="1">Membrane</location>
        <topology evidence="1">Multi-pass membrane protein</topology>
    </subcellularLocation>
</comment>
<evidence type="ECO:0000313" key="19">
    <source>
        <dbReference type="Proteomes" id="UP000472274"/>
    </source>
</evidence>
<keyword evidence="4" id="KW-1003">Cell membrane</keyword>
<keyword evidence="13" id="KW-0306">Gastrulation</keyword>
<evidence type="ECO:0000256" key="13">
    <source>
        <dbReference type="ARBA" id="ARBA00023218"/>
    </source>
</evidence>
<keyword evidence="3" id="KW-0217">Developmental protein</keyword>
<dbReference type="GO" id="GO:0019957">
    <property type="term" value="F:C-C chemokine binding"/>
    <property type="evidence" value="ECO:0007669"/>
    <property type="project" value="TreeGrafter"/>
</dbReference>
<dbReference type="GO" id="GO:0016493">
    <property type="term" value="F:C-C chemokine receptor activity"/>
    <property type="evidence" value="ECO:0007669"/>
    <property type="project" value="TreeGrafter"/>
</dbReference>
<keyword evidence="6 15" id="KW-0812">Transmembrane</keyword>
<evidence type="ECO:0000256" key="4">
    <source>
        <dbReference type="ARBA" id="ARBA00022475"/>
    </source>
</evidence>
<keyword evidence="12" id="KW-0325">Glycoprotein</keyword>
<evidence type="ECO:0000256" key="15">
    <source>
        <dbReference type="RuleBase" id="RU000688"/>
    </source>
</evidence>
<sequence>MFPFCLSSSFALSADLLGNEPYYYYGEVSFLLLPVLYKLVFVLGLSGNRLVIFTVWWGPRAKHLSTDTYIGNLALADRGFVVTLPLWAAYRALHFHWPFGSALCKLSSYLVLLNMFASTFCLGCLSFERSLAIVRLLPCSRPMCPRAALAGRALAAGPAAAQHAAQPG</sequence>
<keyword evidence="5" id="KW-0037">Angiogenesis</keyword>
<dbReference type="GeneTree" id="ENSGT01130000278303"/>
<dbReference type="GO" id="GO:0009897">
    <property type="term" value="C:external side of plasma membrane"/>
    <property type="evidence" value="ECO:0007669"/>
    <property type="project" value="TreeGrafter"/>
</dbReference>
<reference evidence="18" key="1">
    <citation type="submission" date="2025-08" db="UniProtKB">
        <authorList>
            <consortium name="Ensembl"/>
        </authorList>
    </citation>
    <scope>IDENTIFICATION</scope>
</reference>
<keyword evidence="11 15" id="KW-0675">Receptor</keyword>
<dbReference type="Proteomes" id="UP000472274">
    <property type="component" value="Unplaced"/>
</dbReference>
<dbReference type="InterPro" id="IPR017452">
    <property type="entry name" value="GPCR_Rhodpsn_7TM"/>
</dbReference>
<evidence type="ECO:0000256" key="5">
    <source>
        <dbReference type="ARBA" id="ARBA00022657"/>
    </source>
</evidence>
<evidence type="ECO:0000256" key="3">
    <source>
        <dbReference type="ARBA" id="ARBA00022473"/>
    </source>
</evidence>
<keyword evidence="9 16" id="KW-0472">Membrane</keyword>
<dbReference type="InterPro" id="IPR000276">
    <property type="entry name" value="GPCR_Rhodpsn"/>
</dbReference>
<organism evidence="18 19">
    <name type="scientific">Terrapene triunguis</name>
    <name type="common">Three-toed box turtle</name>
    <dbReference type="NCBI Taxonomy" id="2587831"/>
    <lineage>
        <taxon>Eukaryota</taxon>
        <taxon>Metazoa</taxon>
        <taxon>Chordata</taxon>
        <taxon>Craniata</taxon>
        <taxon>Vertebrata</taxon>
        <taxon>Euteleostomi</taxon>
        <taxon>Archelosauria</taxon>
        <taxon>Testudinata</taxon>
        <taxon>Testudines</taxon>
        <taxon>Cryptodira</taxon>
        <taxon>Durocryptodira</taxon>
        <taxon>Testudinoidea</taxon>
        <taxon>Emydidae</taxon>
        <taxon>Terrapene</taxon>
    </lineage>
</organism>
<dbReference type="InParanoid" id="A0A674JT41"/>
<feature type="transmembrane region" description="Helical" evidence="16">
    <location>
        <begin position="109"/>
        <end position="127"/>
    </location>
</feature>
<accession>A0A674JT41</accession>
<dbReference type="Pfam" id="PF00001">
    <property type="entry name" value="7tm_1"/>
    <property type="match status" value="1"/>
</dbReference>
<dbReference type="PRINTS" id="PR00237">
    <property type="entry name" value="GPCRRHODOPSN"/>
</dbReference>
<dbReference type="PROSITE" id="PS00237">
    <property type="entry name" value="G_PROTEIN_RECEP_F1_1"/>
    <property type="match status" value="1"/>
</dbReference>
<dbReference type="GO" id="GO:0007204">
    <property type="term" value="P:positive regulation of cytosolic calcium ion concentration"/>
    <property type="evidence" value="ECO:0007669"/>
    <property type="project" value="TreeGrafter"/>
</dbReference>
<dbReference type="GO" id="GO:0019722">
    <property type="term" value="P:calcium-mediated signaling"/>
    <property type="evidence" value="ECO:0007669"/>
    <property type="project" value="TreeGrafter"/>
</dbReference>
<feature type="domain" description="G-protein coupled receptors family 1 profile" evidence="17">
    <location>
        <begin position="47"/>
        <end position="143"/>
    </location>
</feature>
<dbReference type="GO" id="GO:0007369">
    <property type="term" value="P:gastrulation"/>
    <property type="evidence" value="ECO:0007669"/>
    <property type="project" value="UniProtKB-KW"/>
</dbReference>
<evidence type="ECO:0000256" key="1">
    <source>
        <dbReference type="ARBA" id="ARBA00004141"/>
    </source>
</evidence>
<dbReference type="PANTHER" id="PTHR10489">
    <property type="entry name" value="CELL ADHESION MOLECULE"/>
    <property type="match status" value="1"/>
</dbReference>
<dbReference type="PRINTS" id="PR00241">
    <property type="entry name" value="ANGIOTENSINR"/>
</dbReference>
<evidence type="ECO:0000313" key="18">
    <source>
        <dbReference type="Ensembl" id="ENSTMTP00000024981.1"/>
    </source>
</evidence>
<keyword evidence="19" id="KW-1185">Reference proteome</keyword>
<evidence type="ECO:0000256" key="6">
    <source>
        <dbReference type="ARBA" id="ARBA00022692"/>
    </source>
</evidence>
<evidence type="ECO:0000256" key="11">
    <source>
        <dbReference type="ARBA" id="ARBA00023170"/>
    </source>
</evidence>
<dbReference type="PANTHER" id="PTHR10489:SF953">
    <property type="entry name" value="APELIN RECEPTOR"/>
    <property type="match status" value="1"/>
</dbReference>
<evidence type="ECO:0000256" key="8">
    <source>
        <dbReference type="ARBA" id="ARBA00023040"/>
    </source>
</evidence>
<feature type="transmembrane region" description="Helical" evidence="16">
    <location>
        <begin position="35"/>
        <end position="57"/>
    </location>
</feature>
<evidence type="ECO:0000256" key="16">
    <source>
        <dbReference type="SAM" id="Phobius"/>
    </source>
</evidence>
<comment type="similarity">
    <text evidence="15">Belongs to the G-protein coupled receptor 1 family.</text>
</comment>
<proteinExistence type="inferred from homology"/>
<evidence type="ECO:0000259" key="17">
    <source>
        <dbReference type="PROSITE" id="PS50262"/>
    </source>
</evidence>
<dbReference type="InterPro" id="IPR050119">
    <property type="entry name" value="CCR1-9-like"/>
</dbReference>
<feature type="transmembrane region" description="Helical" evidence="16">
    <location>
        <begin position="69"/>
        <end position="89"/>
    </location>
</feature>
<dbReference type="InterPro" id="IPR000248">
    <property type="entry name" value="ATII_rcpt"/>
</dbReference>
<evidence type="ECO:0000256" key="7">
    <source>
        <dbReference type="ARBA" id="ARBA00022989"/>
    </source>
</evidence>